<protein>
    <submittedName>
        <fullName evidence="1">CLUMA_CG012062, isoform A</fullName>
    </submittedName>
</protein>
<reference evidence="1 2" key="1">
    <citation type="submission" date="2015-04" db="EMBL/GenBank/DDBJ databases">
        <authorList>
            <person name="Syromyatnikov M.Y."/>
            <person name="Popov V.N."/>
        </authorList>
    </citation>
    <scope>NUCLEOTIDE SEQUENCE [LARGE SCALE GENOMIC DNA]</scope>
</reference>
<feature type="non-terminal residue" evidence="1">
    <location>
        <position position="1"/>
    </location>
</feature>
<gene>
    <name evidence="1" type="ORF">CLUMA_CG012062</name>
</gene>
<dbReference type="Proteomes" id="UP000183832">
    <property type="component" value="Unassembled WGS sequence"/>
</dbReference>
<proteinExistence type="predicted"/>
<evidence type="ECO:0000313" key="2">
    <source>
        <dbReference type="Proteomes" id="UP000183832"/>
    </source>
</evidence>
<sequence length="147" mass="17456">KQFFSKLKDKIPDGEKKNLIYKIDCECERCYIGQTSRQLKQRISEHEGGCRKLNRIINADIINETDFREIISKTALLEHAAEFDHVFDFKNVKILDQTSNTSQLNVLEMLHIINNKTVNRRTDTINLCHIYNGILHLREDWRRKRKN</sequence>
<dbReference type="AlphaFoldDB" id="A0A1J1IEP7"/>
<dbReference type="OrthoDB" id="6767782at2759"/>
<keyword evidence="2" id="KW-1185">Reference proteome</keyword>
<name>A0A1J1IEP7_9DIPT</name>
<dbReference type="STRING" id="568069.A0A1J1IEP7"/>
<accession>A0A1J1IEP7</accession>
<dbReference type="EMBL" id="CVRI01000048">
    <property type="protein sequence ID" value="CRK98733.1"/>
    <property type="molecule type" value="Genomic_DNA"/>
</dbReference>
<evidence type="ECO:0000313" key="1">
    <source>
        <dbReference type="EMBL" id="CRK98733.1"/>
    </source>
</evidence>
<organism evidence="1 2">
    <name type="scientific">Clunio marinus</name>
    <dbReference type="NCBI Taxonomy" id="568069"/>
    <lineage>
        <taxon>Eukaryota</taxon>
        <taxon>Metazoa</taxon>
        <taxon>Ecdysozoa</taxon>
        <taxon>Arthropoda</taxon>
        <taxon>Hexapoda</taxon>
        <taxon>Insecta</taxon>
        <taxon>Pterygota</taxon>
        <taxon>Neoptera</taxon>
        <taxon>Endopterygota</taxon>
        <taxon>Diptera</taxon>
        <taxon>Nematocera</taxon>
        <taxon>Chironomoidea</taxon>
        <taxon>Chironomidae</taxon>
        <taxon>Clunio</taxon>
    </lineage>
</organism>